<dbReference type="SUPFAM" id="SSF56601">
    <property type="entry name" value="beta-lactamase/transpeptidase-like"/>
    <property type="match status" value="1"/>
</dbReference>
<keyword evidence="1 4" id="KW-0378">Hydrolase</keyword>
<dbReference type="RefSeq" id="WP_157566207.1">
    <property type="nucleotide sequence ID" value="NZ_WPIK01000007.1"/>
</dbReference>
<evidence type="ECO:0000313" key="5">
    <source>
        <dbReference type="Proteomes" id="UP000462014"/>
    </source>
</evidence>
<gene>
    <name evidence="4" type="ORF">GO621_08970</name>
</gene>
<protein>
    <submittedName>
        <fullName evidence="4">Serine hydrolase</fullName>
    </submittedName>
</protein>
<keyword evidence="5" id="KW-1185">Reference proteome</keyword>
<name>A0A7K1SWP9_9SPHI</name>
<evidence type="ECO:0000313" key="4">
    <source>
        <dbReference type="EMBL" id="MVN21668.1"/>
    </source>
</evidence>
<dbReference type="InterPro" id="IPR012338">
    <property type="entry name" value="Beta-lactam/transpept-like"/>
</dbReference>
<keyword evidence="2" id="KW-0732">Signal</keyword>
<accession>A0A7K1SWP9</accession>
<reference evidence="4 5" key="1">
    <citation type="submission" date="2019-12" db="EMBL/GenBank/DDBJ databases">
        <title>Mucilaginibacter sp. HMF7410 genome sequencing and assembly.</title>
        <authorList>
            <person name="Kang H."/>
            <person name="Cha I."/>
            <person name="Kim H."/>
            <person name="Joh K."/>
        </authorList>
    </citation>
    <scope>NUCLEOTIDE SEQUENCE [LARGE SCALE GENOMIC DNA]</scope>
    <source>
        <strain evidence="4 5">HMF7410</strain>
    </source>
</reference>
<dbReference type="Gene3D" id="3.40.710.10">
    <property type="entry name" value="DD-peptidase/beta-lactamase superfamily"/>
    <property type="match status" value="1"/>
</dbReference>
<comment type="caution">
    <text evidence="4">The sequence shown here is derived from an EMBL/GenBank/DDBJ whole genome shotgun (WGS) entry which is preliminary data.</text>
</comment>
<proteinExistence type="predicted"/>
<feature type="domain" description="Beta-lactamase-related" evidence="3">
    <location>
        <begin position="235"/>
        <end position="586"/>
    </location>
</feature>
<dbReference type="InterPro" id="IPR001466">
    <property type="entry name" value="Beta-lactam-related"/>
</dbReference>
<dbReference type="GO" id="GO:0016787">
    <property type="term" value="F:hydrolase activity"/>
    <property type="evidence" value="ECO:0007669"/>
    <property type="project" value="UniProtKB-KW"/>
</dbReference>
<evidence type="ECO:0000256" key="1">
    <source>
        <dbReference type="ARBA" id="ARBA00022801"/>
    </source>
</evidence>
<dbReference type="EMBL" id="WPIK01000007">
    <property type="protein sequence ID" value="MVN21668.1"/>
    <property type="molecule type" value="Genomic_DNA"/>
</dbReference>
<dbReference type="PANTHER" id="PTHR43283">
    <property type="entry name" value="BETA-LACTAMASE-RELATED"/>
    <property type="match status" value="1"/>
</dbReference>
<feature type="signal peptide" evidence="2">
    <location>
        <begin position="1"/>
        <end position="26"/>
    </location>
</feature>
<evidence type="ECO:0000256" key="2">
    <source>
        <dbReference type="SAM" id="SignalP"/>
    </source>
</evidence>
<dbReference type="InterPro" id="IPR050789">
    <property type="entry name" value="Diverse_Enzym_Activities"/>
</dbReference>
<dbReference type="Proteomes" id="UP000462014">
    <property type="component" value="Unassembled WGS sequence"/>
</dbReference>
<feature type="chain" id="PRO_5029775311" evidence="2">
    <location>
        <begin position="27"/>
        <end position="610"/>
    </location>
</feature>
<dbReference type="PANTHER" id="PTHR43283:SF11">
    <property type="entry name" value="BETA-LACTAMASE-RELATED DOMAIN-CONTAINING PROTEIN"/>
    <property type="match status" value="1"/>
</dbReference>
<dbReference type="AlphaFoldDB" id="A0A7K1SWP9"/>
<sequence length="610" mass="67595">MYIKSVNRSCIAALLWLVVILNSACAQVPGPHQQNQGFLAAKRSIESSTVLLNNQDQLVPVKNLDQQKIASVRFGFENASVFDSLLNKYTKIQSFNASAYAGSRTLDGLLFDLKFYTTVIVQLNKQDLENPALLPFLSMLDQHKNLIVACFGALQLRPEFDLLKGVLLWSPVNSAVAANYAAQMIFGGAAATQKLSASISPKYRNGDGSATTQTRLAYSVPEEAGINADNLNPAIDKIVAEAINQRATPGAVVLVARNGKVIFNKAYGSHTYNDTLKDKITDIFDLASVTKVSATTMDVMRLYDQGKLNLDSTAGSYLASARNTNKNDIKIREFLTHQSGMVPDIITWEKLKAVDRSTDSSAAFPTKVADHFYLKKDYFKDVIWPDMLKSPLKTRGKYVYSDLSMYFMKEIVETISSTPLNVYVQQNFYSPLGMQTAGFLPLNRFPKDQIVPTENDSGFRHQLLIGYVHDQGAGLLGGVSGHAGLFASANDLAILYQMILNRGTYGGVQYLKPETVDLFTSKQSDVSRRGLGFDRWDPNRATRYPSVLASDQTYGHTGYTGTCFWVDPKYNLVYIFLSNRVNPKVTDKLSDLGIRRRIQDAVYEAIEKGI</sequence>
<dbReference type="Pfam" id="PF00144">
    <property type="entry name" value="Beta-lactamase"/>
    <property type="match status" value="1"/>
</dbReference>
<evidence type="ECO:0000259" key="3">
    <source>
        <dbReference type="Pfam" id="PF00144"/>
    </source>
</evidence>
<organism evidence="4 5">
    <name type="scientific">Mucilaginibacter arboris</name>
    <dbReference type="NCBI Taxonomy" id="2682090"/>
    <lineage>
        <taxon>Bacteria</taxon>
        <taxon>Pseudomonadati</taxon>
        <taxon>Bacteroidota</taxon>
        <taxon>Sphingobacteriia</taxon>
        <taxon>Sphingobacteriales</taxon>
        <taxon>Sphingobacteriaceae</taxon>
        <taxon>Mucilaginibacter</taxon>
    </lineage>
</organism>